<feature type="domain" description="G-protein coupled receptors family 1 profile" evidence="11">
    <location>
        <begin position="115"/>
        <end position="407"/>
    </location>
</feature>
<dbReference type="InterPro" id="IPR017452">
    <property type="entry name" value="GPCR_Rhodpsn_7TM"/>
</dbReference>
<feature type="transmembrane region" description="Helical" evidence="10">
    <location>
        <begin position="99"/>
        <end position="124"/>
    </location>
</feature>
<keyword evidence="5 9" id="KW-0297">G-protein coupled receptor</keyword>
<comment type="similarity">
    <text evidence="2 9">Belongs to the G-protein coupled receptor 1 family.</text>
</comment>
<dbReference type="SMART" id="SM01381">
    <property type="entry name" value="7TM_GPCR_Srsx"/>
    <property type="match status" value="1"/>
</dbReference>
<dbReference type="PANTHER" id="PTHR45695:SF15">
    <property type="entry name" value="OPSIN RH2"/>
    <property type="match status" value="1"/>
</dbReference>
<evidence type="ECO:0000256" key="10">
    <source>
        <dbReference type="SAM" id="Phobius"/>
    </source>
</evidence>
<reference evidence="13" key="1">
    <citation type="submission" date="2025-08" db="UniProtKB">
        <authorList>
            <consortium name="RefSeq"/>
        </authorList>
    </citation>
    <scope>IDENTIFICATION</scope>
    <source>
        <tissue evidence="13">Muscle</tissue>
    </source>
</reference>
<dbReference type="GO" id="GO:0005886">
    <property type="term" value="C:plasma membrane"/>
    <property type="evidence" value="ECO:0007669"/>
    <property type="project" value="TreeGrafter"/>
</dbReference>
<dbReference type="PANTHER" id="PTHR45695">
    <property type="entry name" value="LEUCOKININ RECEPTOR-RELATED"/>
    <property type="match status" value="1"/>
</dbReference>
<feature type="transmembrane region" description="Helical" evidence="10">
    <location>
        <begin position="291"/>
        <end position="313"/>
    </location>
</feature>
<proteinExistence type="inferred from homology"/>
<keyword evidence="12" id="KW-1185">Reference proteome</keyword>
<dbReference type="PRINTS" id="PR00237">
    <property type="entry name" value="GPCRRHODOPSN"/>
</dbReference>
<evidence type="ECO:0000256" key="1">
    <source>
        <dbReference type="ARBA" id="ARBA00004141"/>
    </source>
</evidence>
<protein>
    <submittedName>
        <fullName evidence="13">Orexin receptor type 1-like isoform X1</fullName>
    </submittedName>
</protein>
<dbReference type="PROSITE" id="PS00237">
    <property type="entry name" value="G_PROTEIN_RECEP_F1_1"/>
    <property type="match status" value="1"/>
</dbReference>
<name>A0A6J3K208_9HYME</name>
<evidence type="ECO:0000256" key="7">
    <source>
        <dbReference type="ARBA" id="ARBA00023170"/>
    </source>
</evidence>
<evidence type="ECO:0000313" key="12">
    <source>
        <dbReference type="Proteomes" id="UP000504631"/>
    </source>
</evidence>
<dbReference type="InterPro" id="IPR000276">
    <property type="entry name" value="GPCR_Rhodpsn"/>
</dbReference>
<keyword evidence="7 9" id="KW-0675">Receptor</keyword>
<dbReference type="KEGG" id="bvk:117232078"/>
<evidence type="ECO:0000256" key="4">
    <source>
        <dbReference type="ARBA" id="ARBA00022989"/>
    </source>
</evidence>
<keyword evidence="6 10" id="KW-0472">Membrane</keyword>
<feature type="transmembrane region" description="Helical" evidence="10">
    <location>
        <begin position="215"/>
        <end position="234"/>
    </location>
</feature>
<dbReference type="Gene3D" id="1.20.1070.10">
    <property type="entry name" value="Rhodopsin 7-helix transmembrane proteins"/>
    <property type="match status" value="1"/>
</dbReference>
<dbReference type="PROSITE" id="PS50262">
    <property type="entry name" value="G_PROTEIN_RECEP_F1_2"/>
    <property type="match status" value="1"/>
</dbReference>
<accession>A0A6J3K208</accession>
<evidence type="ECO:0000259" key="11">
    <source>
        <dbReference type="PROSITE" id="PS50262"/>
    </source>
</evidence>
<evidence type="ECO:0000256" key="3">
    <source>
        <dbReference type="ARBA" id="ARBA00022692"/>
    </source>
</evidence>
<evidence type="ECO:0000256" key="2">
    <source>
        <dbReference type="ARBA" id="ARBA00010663"/>
    </source>
</evidence>
<dbReference type="Proteomes" id="UP000504631">
    <property type="component" value="Unplaced"/>
</dbReference>
<dbReference type="SUPFAM" id="SSF81321">
    <property type="entry name" value="Family A G protein-coupled receptor-like"/>
    <property type="match status" value="1"/>
</dbReference>
<dbReference type="GeneID" id="117232078"/>
<sequence length="557" mass="62952">MSRSMQTFCRFKWTSRNVQKSLSLAFHCTHKIIRESLILDYKNEEIMSTNVYNDSRISSPEFNSSYNGTMVSSNESFGMDITGDILWYFYDKFHSETNYLLIILYIPVMALAITANVLVIAVVFKYHYMRSVTNYFVVNLSVADLLVTTICMPVAVSQAISIVWIHGEIMCKLSSYLQGVAVAASVFTISAMSIDRYLAIRSPMAFRRVFNRRSTVLVIVALWLVALIIFAPVLRAMTLHSPSMELSNISFHGSWTMTRNFSQNTSRVSHLPPVFYICSEDFKPLGIQAPLFGAVCFVLVYAIPGFVVILSYSMMGRTLCARKPPFDCDSVEGSASSQQSFRLVRERRRIAWILLLLAVFFALCWLPYNVLMLLIDLGAVGGKTARDALSYCLFLGHANSALNPVVYCVMTRNFRRSISEILCCGTHGFTRRKLRHRSAQGTAVIDDMCAGCSASSTIRRGLLRKRRMLPGCRCGLPINGHHAVLALRRTATTSSGYDSYLSRHSPHRRCYMLRSLRGRSQMGMEQVQVNKTQETCYKKNEASQPQINIFITTDEQH</sequence>
<dbReference type="AlphaFoldDB" id="A0A6J3K208"/>
<organism evidence="12 13">
    <name type="scientific">Bombus vosnesenskii</name>
    <dbReference type="NCBI Taxonomy" id="207650"/>
    <lineage>
        <taxon>Eukaryota</taxon>
        <taxon>Metazoa</taxon>
        <taxon>Ecdysozoa</taxon>
        <taxon>Arthropoda</taxon>
        <taxon>Hexapoda</taxon>
        <taxon>Insecta</taxon>
        <taxon>Pterygota</taxon>
        <taxon>Neoptera</taxon>
        <taxon>Endopterygota</taxon>
        <taxon>Hymenoptera</taxon>
        <taxon>Apocrita</taxon>
        <taxon>Aculeata</taxon>
        <taxon>Apoidea</taxon>
        <taxon>Anthophila</taxon>
        <taxon>Apidae</taxon>
        <taxon>Bombus</taxon>
        <taxon>Pyrobombus</taxon>
    </lineage>
</organism>
<evidence type="ECO:0000256" key="9">
    <source>
        <dbReference type="RuleBase" id="RU000688"/>
    </source>
</evidence>
<comment type="subcellular location">
    <subcellularLocation>
        <location evidence="1">Membrane</location>
        <topology evidence="1">Multi-pass membrane protein</topology>
    </subcellularLocation>
</comment>
<feature type="transmembrane region" description="Helical" evidence="10">
    <location>
        <begin position="350"/>
        <end position="368"/>
    </location>
</feature>
<gene>
    <name evidence="13" type="primary">LOC117232078</name>
</gene>
<evidence type="ECO:0000256" key="5">
    <source>
        <dbReference type="ARBA" id="ARBA00023040"/>
    </source>
</evidence>
<evidence type="ECO:0000256" key="6">
    <source>
        <dbReference type="ARBA" id="ARBA00023136"/>
    </source>
</evidence>
<dbReference type="CDD" id="cd14993">
    <property type="entry name" value="7tmA_CCKR-like"/>
    <property type="match status" value="1"/>
</dbReference>
<dbReference type="Pfam" id="PF00001">
    <property type="entry name" value="7tm_1"/>
    <property type="match status" value="1"/>
</dbReference>
<dbReference type="GO" id="GO:0004930">
    <property type="term" value="F:G protein-coupled receptor activity"/>
    <property type="evidence" value="ECO:0007669"/>
    <property type="project" value="UniProtKB-KW"/>
</dbReference>
<feature type="transmembrane region" description="Helical" evidence="10">
    <location>
        <begin position="136"/>
        <end position="164"/>
    </location>
</feature>
<evidence type="ECO:0000256" key="8">
    <source>
        <dbReference type="ARBA" id="ARBA00023224"/>
    </source>
</evidence>
<evidence type="ECO:0000313" key="13">
    <source>
        <dbReference type="RefSeq" id="XP_033347113.1"/>
    </source>
</evidence>
<keyword evidence="4 10" id="KW-1133">Transmembrane helix</keyword>
<feature type="transmembrane region" description="Helical" evidence="10">
    <location>
        <begin position="176"/>
        <end position="194"/>
    </location>
</feature>
<keyword evidence="8 9" id="KW-0807">Transducer</keyword>
<dbReference type="RefSeq" id="XP_033347113.1">
    <property type="nucleotide sequence ID" value="XM_033491222.1"/>
</dbReference>
<keyword evidence="3 9" id="KW-0812">Transmembrane</keyword>
<feature type="transmembrane region" description="Helical" evidence="10">
    <location>
        <begin position="388"/>
        <end position="410"/>
    </location>
</feature>